<feature type="compositionally biased region" description="Basic and acidic residues" evidence="1">
    <location>
        <begin position="33"/>
        <end position="42"/>
    </location>
</feature>
<feature type="compositionally biased region" description="Polar residues" evidence="1">
    <location>
        <begin position="1"/>
        <end position="12"/>
    </location>
</feature>
<organism evidence="2 3">
    <name type="scientific">Macrolepiota fuliginosa MF-IS2</name>
    <dbReference type="NCBI Taxonomy" id="1400762"/>
    <lineage>
        <taxon>Eukaryota</taxon>
        <taxon>Fungi</taxon>
        <taxon>Dikarya</taxon>
        <taxon>Basidiomycota</taxon>
        <taxon>Agaricomycotina</taxon>
        <taxon>Agaricomycetes</taxon>
        <taxon>Agaricomycetidae</taxon>
        <taxon>Agaricales</taxon>
        <taxon>Agaricineae</taxon>
        <taxon>Agaricaceae</taxon>
        <taxon>Macrolepiota</taxon>
    </lineage>
</organism>
<feature type="region of interest" description="Disordered" evidence="1">
    <location>
        <begin position="1"/>
        <end position="42"/>
    </location>
</feature>
<protein>
    <submittedName>
        <fullName evidence="2">Uncharacterized protein</fullName>
    </submittedName>
</protein>
<evidence type="ECO:0000256" key="1">
    <source>
        <dbReference type="SAM" id="MobiDB-lite"/>
    </source>
</evidence>
<dbReference type="AlphaFoldDB" id="A0A9P5XE44"/>
<name>A0A9P5XE44_9AGAR</name>
<accession>A0A9P5XE44</accession>
<evidence type="ECO:0000313" key="3">
    <source>
        <dbReference type="Proteomes" id="UP000807342"/>
    </source>
</evidence>
<sequence>MSASPSLRSTIVQKVVPTDTGSQAPAVSSDTPPTKKDKDPSRWADPIFQKQITCTPSYLHKTNMQFFGFAVDEAWVWQYYEQWRGISKKETKTIYIAVFTSVIWRLHHILGIPDLHMESVMIDDKTPANATVYEEKSGLKYVTIISMCPFAIEEWARRPTLGQVMALKELVGGEPRWWVDIHPVGYYN</sequence>
<reference evidence="2" key="1">
    <citation type="submission" date="2020-11" db="EMBL/GenBank/DDBJ databases">
        <authorList>
            <consortium name="DOE Joint Genome Institute"/>
            <person name="Ahrendt S."/>
            <person name="Riley R."/>
            <person name="Andreopoulos W."/>
            <person name="Labutti K."/>
            <person name="Pangilinan J."/>
            <person name="Ruiz-Duenas F.J."/>
            <person name="Barrasa J.M."/>
            <person name="Sanchez-Garcia M."/>
            <person name="Camarero S."/>
            <person name="Miyauchi S."/>
            <person name="Serrano A."/>
            <person name="Linde D."/>
            <person name="Babiker R."/>
            <person name="Drula E."/>
            <person name="Ayuso-Fernandez I."/>
            <person name="Pacheco R."/>
            <person name="Padilla G."/>
            <person name="Ferreira P."/>
            <person name="Barriuso J."/>
            <person name="Kellner H."/>
            <person name="Castanera R."/>
            <person name="Alfaro M."/>
            <person name="Ramirez L."/>
            <person name="Pisabarro A.G."/>
            <person name="Kuo A."/>
            <person name="Tritt A."/>
            <person name="Lipzen A."/>
            <person name="He G."/>
            <person name="Yan M."/>
            <person name="Ng V."/>
            <person name="Cullen D."/>
            <person name="Martin F."/>
            <person name="Rosso M.-N."/>
            <person name="Henrissat B."/>
            <person name="Hibbett D."/>
            <person name="Martinez A.T."/>
            <person name="Grigoriev I.V."/>
        </authorList>
    </citation>
    <scope>NUCLEOTIDE SEQUENCE</scope>
    <source>
        <strain evidence="2">MF-IS2</strain>
    </source>
</reference>
<comment type="caution">
    <text evidence="2">The sequence shown here is derived from an EMBL/GenBank/DDBJ whole genome shotgun (WGS) entry which is preliminary data.</text>
</comment>
<proteinExistence type="predicted"/>
<feature type="compositionally biased region" description="Polar residues" evidence="1">
    <location>
        <begin position="19"/>
        <end position="32"/>
    </location>
</feature>
<keyword evidence="3" id="KW-1185">Reference proteome</keyword>
<dbReference type="EMBL" id="MU151155">
    <property type="protein sequence ID" value="KAF9448634.1"/>
    <property type="molecule type" value="Genomic_DNA"/>
</dbReference>
<dbReference type="Proteomes" id="UP000807342">
    <property type="component" value="Unassembled WGS sequence"/>
</dbReference>
<gene>
    <name evidence="2" type="ORF">P691DRAFT_780717</name>
</gene>
<evidence type="ECO:0000313" key="2">
    <source>
        <dbReference type="EMBL" id="KAF9448634.1"/>
    </source>
</evidence>
<dbReference type="OrthoDB" id="2609391at2759"/>